<dbReference type="KEGG" id="tsy:THSYN_32250"/>
<name>A0A2K8UKN6_9GAMM</name>
<dbReference type="PANTHER" id="PTHR33840:SF1">
    <property type="entry name" value="TLE1 PHOSPHOLIPASE DOMAIN-CONTAINING PROTEIN"/>
    <property type="match status" value="1"/>
</dbReference>
<proteinExistence type="predicted"/>
<organism evidence="3 4">
    <name type="scientific">Candidatus Thiodictyon syntrophicum</name>
    <dbReference type="NCBI Taxonomy" id="1166950"/>
    <lineage>
        <taxon>Bacteria</taxon>
        <taxon>Pseudomonadati</taxon>
        <taxon>Pseudomonadota</taxon>
        <taxon>Gammaproteobacteria</taxon>
        <taxon>Chromatiales</taxon>
        <taxon>Chromatiaceae</taxon>
        <taxon>Thiodictyon</taxon>
    </lineage>
</organism>
<dbReference type="InterPro" id="IPR018712">
    <property type="entry name" value="Tle1-like_cat"/>
</dbReference>
<evidence type="ECO:0000259" key="2">
    <source>
        <dbReference type="Pfam" id="PF09994"/>
    </source>
</evidence>
<dbReference type="EMBL" id="CP020372">
    <property type="protein sequence ID" value="AUB85721.1"/>
    <property type="molecule type" value="Genomic_DNA"/>
</dbReference>
<keyword evidence="1" id="KW-0812">Transmembrane</keyword>
<evidence type="ECO:0000256" key="1">
    <source>
        <dbReference type="SAM" id="Phobius"/>
    </source>
</evidence>
<keyword evidence="4" id="KW-1185">Reference proteome</keyword>
<dbReference type="AlphaFoldDB" id="A0A2K8UKN6"/>
<feature type="transmembrane region" description="Helical" evidence="1">
    <location>
        <begin position="25"/>
        <end position="44"/>
    </location>
</feature>
<feature type="domain" description="T6SS Phospholipase effector Tle1-like catalytic" evidence="2">
    <location>
        <begin position="41"/>
        <end position="123"/>
    </location>
</feature>
<keyword evidence="3" id="KW-0614">Plasmid</keyword>
<dbReference type="Pfam" id="PF09994">
    <property type="entry name" value="T6SS_Tle1-like_cat"/>
    <property type="match status" value="1"/>
</dbReference>
<evidence type="ECO:0000313" key="4">
    <source>
        <dbReference type="Proteomes" id="UP000232638"/>
    </source>
</evidence>
<dbReference type="PANTHER" id="PTHR33840">
    <property type="match status" value="1"/>
</dbReference>
<reference evidence="3 4" key="1">
    <citation type="submission" date="2017-03" db="EMBL/GenBank/DDBJ databases">
        <title>Complete genome sequence of Candidatus 'Thiodictyon syntrophicum' sp. nov. strain Cad16T, a photolithoautotroph purple sulfur bacterium isolated from an alpine meromictic lake.</title>
        <authorList>
            <person name="Luedin S.M."/>
            <person name="Pothier J.F."/>
            <person name="Danza F."/>
            <person name="Storelli N."/>
            <person name="Wittwer M."/>
            <person name="Tonolla M."/>
        </authorList>
    </citation>
    <scope>NUCLEOTIDE SEQUENCE [LARGE SCALE GENOMIC DNA]</scope>
    <source>
        <strain evidence="3 4">Cad16T</strain>
        <plasmid evidence="4">Plasmid pts485</plasmid>
    </source>
</reference>
<gene>
    <name evidence="3" type="ORF">THSYN_32250</name>
</gene>
<protein>
    <recommendedName>
        <fullName evidence="2">T6SS Phospholipase effector Tle1-like catalytic domain-containing protein</fullName>
    </recommendedName>
</protein>
<keyword evidence="1" id="KW-1133">Transmembrane helix</keyword>
<accession>A0A2K8UKN6</accession>
<sequence length="220" mass="24058">MDRTPARGRLRAGDGGPARRRGWEIWLIVRALGAPYGVIVGWLIDKLFHCGFHNTRLNLSTLSAAHAVAIDEHRWPFRPTLWTLDKSHQPADFEERWFKGVHSDVGGGYPEAGLADIALDWMAGKACGRGLCLDLRRVSDPAVAPDPAQAGHDSQKLSYRLATLAFVKIPSAIGIALPGIDREDVARITWTGDYVRAIPPGASIGHEVKELTRCGEPDQA</sequence>
<geneLocation type="plasmid" evidence="4">
    <name>pts485</name>
</geneLocation>
<dbReference type="Proteomes" id="UP000232638">
    <property type="component" value="Plasmid pTs485"/>
</dbReference>
<keyword evidence="1" id="KW-0472">Membrane</keyword>
<evidence type="ECO:0000313" key="3">
    <source>
        <dbReference type="EMBL" id="AUB85721.1"/>
    </source>
</evidence>